<protein>
    <submittedName>
        <fullName evidence="2">Uncharacterized protein</fullName>
    </submittedName>
</protein>
<accession>C6M3G0</accession>
<reference evidence="2" key="1">
    <citation type="submission" date="2009-07" db="EMBL/GenBank/DDBJ databases">
        <authorList>
            <person name="Weinstock G."/>
            <person name="Sodergren E."/>
            <person name="Clifton S."/>
            <person name="Fulton L."/>
            <person name="Fulton B."/>
            <person name="Courtney L."/>
            <person name="Fronick C."/>
            <person name="Harrison M."/>
            <person name="Strong C."/>
            <person name="Farmer C."/>
            <person name="Delahaunty K."/>
            <person name="Markovic C."/>
            <person name="Hall O."/>
            <person name="Minx P."/>
            <person name="Tomlinson C."/>
            <person name="Mitreva M."/>
            <person name="Nelson J."/>
            <person name="Hou S."/>
            <person name="Wollam A."/>
            <person name="Pepin K.H."/>
            <person name="Johnson M."/>
            <person name="Bhonagiri V."/>
            <person name="Nash W.E."/>
            <person name="Warren W."/>
            <person name="Chinwalla A."/>
            <person name="Mardis E.R."/>
            <person name="Wilson R.K."/>
        </authorList>
    </citation>
    <scope>NUCLEOTIDE SEQUENCE [LARGE SCALE GENOMIC DNA]</scope>
    <source>
        <strain evidence="2">ATCC 29256</strain>
    </source>
</reference>
<keyword evidence="1" id="KW-0812">Transmembrane</keyword>
<dbReference type="AntiFam" id="ANF00157">
    <property type="entry name" value="Shadow ORF (opposite ileS)"/>
</dbReference>
<evidence type="ECO:0000313" key="2">
    <source>
        <dbReference type="EMBL" id="EET45114.1"/>
    </source>
</evidence>
<keyword evidence="1" id="KW-1133">Transmembrane helix</keyword>
<sequence length="169" mass="18683">MQLFHHHFDGKTVAVPARHIRRVETGLGFAADNDVFEDFVDGMTDVDVAVGIRRAVVQDEFRTAFGDFAQFLIAFVLVPAFQPRRLALGKVAAHRKRAFEQVYGFAVIGHVVILYGLGISVSDDVSLRSSEKMQRAIVAELYCFYKGFGRKVGAWRKGGGVGFAVNFAV</sequence>
<feature type="transmembrane region" description="Helical" evidence="1">
    <location>
        <begin position="63"/>
        <end position="81"/>
    </location>
</feature>
<evidence type="ECO:0000256" key="1">
    <source>
        <dbReference type="SAM" id="Phobius"/>
    </source>
</evidence>
<feature type="transmembrane region" description="Helical" evidence="1">
    <location>
        <begin position="102"/>
        <end position="121"/>
    </location>
</feature>
<keyword evidence="1" id="KW-0472">Membrane</keyword>
<gene>
    <name evidence="2" type="ORF">NEISICOT_01109</name>
</gene>
<dbReference type="EMBL" id="ACKO02000005">
    <property type="protein sequence ID" value="EET45114.1"/>
    <property type="molecule type" value="Genomic_DNA"/>
</dbReference>
<evidence type="ECO:0000313" key="3">
    <source>
        <dbReference type="Proteomes" id="UP000005365"/>
    </source>
</evidence>
<keyword evidence="3" id="KW-1185">Reference proteome</keyword>
<name>C6M3G0_NEISI</name>
<organism evidence="2 3">
    <name type="scientific">Neisseria sicca ATCC 29256</name>
    <dbReference type="NCBI Taxonomy" id="547045"/>
    <lineage>
        <taxon>Bacteria</taxon>
        <taxon>Pseudomonadati</taxon>
        <taxon>Pseudomonadota</taxon>
        <taxon>Betaproteobacteria</taxon>
        <taxon>Neisseriales</taxon>
        <taxon>Neisseriaceae</taxon>
        <taxon>Neisseria</taxon>
    </lineage>
</organism>
<comment type="caution">
    <text evidence="2">The sequence shown here is derived from an EMBL/GenBank/DDBJ whole genome shotgun (WGS) entry which is preliminary data.</text>
</comment>
<dbReference type="Proteomes" id="UP000005365">
    <property type="component" value="Unassembled WGS sequence"/>
</dbReference>
<dbReference type="AlphaFoldDB" id="C6M3G0"/>
<proteinExistence type="predicted"/>